<evidence type="ECO:0000313" key="4">
    <source>
        <dbReference type="EMBL" id="UFZ05152.1"/>
    </source>
</evidence>
<dbReference type="InterPro" id="IPR025295">
    <property type="entry name" value="eCIS_core_dom"/>
</dbReference>
<feature type="compositionally biased region" description="Polar residues" evidence="1">
    <location>
        <begin position="74"/>
        <end position="84"/>
    </location>
</feature>
<evidence type="ECO:0000256" key="1">
    <source>
        <dbReference type="SAM" id="MobiDB-lite"/>
    </source>
</evidence>
<protein>
    <submittedName>
        <fullName evidence="4">DUF4157 domain-containing protein</fullName>
    </submittedName>
</protein>
<feature type="transmembrane region" description="Helical" evidence="2">
    <location>
        <begin position="632"/>
        <end position="654"/>
    </location>
</feature>
<evidence type="ECO:0000256" key="2">
    <source>
        <dbReference type="SAM" id="Phobius"/>
    </source>
</evidence>
<feature type="compositionally biased region" description="Low complexity" evidence="1">
    <location>
        <begin position="834"/>
        <end position="848"/>
    </location>
</feature>
<feature type="transmembrane region" description="Helical" evidence="2">
    <location>
        <begin position="660"/>
        <end position="677"/>
    </location>
</feature>
<keyword evidence="2" id="KW-0472">Membrane</keyword>
<evidence type="ECO:0000313" key="5">
    <source>
        <dbReference type="Proteomes" id="UP001431010"/>
    </source>
</evidence>
<sequence length="917" mass="95699">MKAAASHSSASPRAAHAQRPGAGVALQPPSPLLQPLQAQLEIGAVDDPAEHEAEAVARTVVDGAAARPGPVTARPSSAPQSSVGSFRPASALQRQCECGGTCASCRQDTLRRNAAQDGGPRAQASIAPPIVHEVLRSPGQPLERSARATMEGRFGHSFEGVRIHTDARAAASARAVGARAYTVGHNVVFGDGRYAPASAAGQRLLAHELTHVVQQRGQGAVLRRAPDYTKLSIDQLRKLVKNGDAAAVEALQNRYANMSNGQLAQFAKGNDELAADEYARRVIKPADAAGQGRFSQNGMQDILTKDIKANRATTGVTRIEPNAVAPNIEVEGGTVGAARTDIPGLENRTFVGQSKLAGGPGYNAQSNFPPHTSAETLPHTHGHAEQHIADQLEEALAKIPRDQLKGRRVWMLIEQEVCATCGQGATNAETAAGVLKKLSLKYPELTFEIKNLQSSSLTVLKGSETAVAAAEGAQAVPGAPAGQQATSVQVETKVEVVNSVRNANGTTVSEVRYTFGKNLEQVNASAPAGAKVPEQITIRITQNADGSIAAVESLSGEPQALVEALAQKTLAGASGEAGALEGAAEGAAAAANSARRMALLFKGLKIGGIAAFTIITGYQLYTATPKQRPRVLAGAAGGLAGGALGSYVVCNLLLDIETAGWGILICGLIVGGGTGYLSSKGSEAAYDAATETDLDRAYKQLDGKRPNEISIYNILVGRMGSDGCVDAAFVTEFMKAFPEGATDTETVLIAAQLADASIQGVPPAARLPAPKPSAGKDDVCPSCHGRLPKDLPGPKMTPAEVEALNRIPTCSSVTGQALTALRSAVKNLPPRPQSLPAQAQPQPVQPRDPNAHPSPPGYKPPDPNRNAFPTVQEQLGTVCPNCHAPNRGKEMWKDFNLGTDRKTDEATRKFLQDWLSK</sequence>
<dbReference type="Pfam" id="PF13699">
    <property type="entry name" value="eCIS_core"/>
    <property type="match status" value="1"/>
</dbReference>
<evidence type="ECO:0000259" key="3">
    <source>
        <dbReference type="Pfam" id="PF13699"/>
    </source>
</evidence>
<keyword evidence="5" id="KW-1185">Reference proteome</keyword>
<dbReference type="RefSeq" id="WP_231322937.1">
    <property type="nucleotide sequence ID" value="NZ_CP088156.1"/>
</dbReference>
<name>A0ABY3REG0_9BRAD</name>
<dbReference type="EMBL" id="CP088156">
    <property type="protein sequence ID" value="UFZ05152.1"/>
    <property type="molecule type" value="Genomic_DNA"/>
</dbReference>
<keyword evidence="2" id="KW-1133">Transmembrane helix</keyword>
<feature type="region of interest" description="Disordered" evidence="1">
    <location>
        <begin position="827"/>
        <end position="869"/>
    </location>
</feature>
<gene>
    <name evidence="4" type="ORF">LQG66_02175</name>
</gene>
<feature type="region of interest" description="Disordered" evidence="1">
    <location>
        <begin position="769"/>
        <end position="794"/>
    </location>
</feature>
<reference evidence="4" key="1">
    <citation type="journal article" date="2024" name="Antonie Van Leeuwenhoek">
        <title>Bradyrhizobium ontarionense sp. nov., a novel bacterial symbiont isolated from Aeschynomene indica (Indian jointvetch), harbours photosynthesis, nitrogen fixation and nitrous oxide (N2O) reductase genes.</title>
        <authorList>
            <person name="Bromfield E.S.P."/>
            <person name="Cloutier S."/>
        </authorList>
    </citation>
    <scope>NUCLEOTIDE SEQUENCE</scope>
    <source>
        <strain evidence="4">A19</strain>
    </source>
</reference>
<feature type="region of interest" description="Disordered" evidence="1">
    <location>
        <begin position="1"/>
        <end position="32"/>
    </location>
</feature>
<proteinExistence type="predicted"/>
<accession>A0ABY3REG0</accession>
<feature type="compositionally biased region" description="Low complexity" evidence="1">
    <location>
        <begin position="1"/>
        <end position="20"/>
    </location>
</feature>
<feature type="compositionally biased region" description="Pro residues" evidence="1">
    <location>
        <begin position="852"/>
        <end position="863"/>
    </location>
</feature>
<feature type="domain" description="eCIS core" evidence="3">
    <location>
        <begin position="141"/>
        <end position="218"/>
    </location>
</feature>
<organism evidence="4 5">
    <name type="scientific">Bradyrhizobium ontarionense</name>
    <dbReference type="NCBI Taxonomy" id="2898149"/>
    <lineage>
        <taxon>Bacteria</taxon>
        <taxon>Pseudomonadati</taxon>
        <taxon>Pseudomonadota</taxon>
        <taxon>Alphaproteobacteria</taxon>
        <taxon>Hyphomicrobiales</taxon>
        <taxon>Nitrobacteraceae</taxon>
        <taxon>Bradyrhizobium</taxon>
    </lineage>
</organism>
<keyword evidence="2" id="KW-0812">Transmembrane</keyword>
<dbReference type="Proteomes" id="UP001431010">
    <property type="component" value="Chromosome"/>
</dbReference>
<feature type="transmembrane region" description="Helical" evidence="2">
    <location>
        <begin position="599"/>
        <end position="620"/>
    </location>
</feature>
<feature type="region of interest" description="Disordered" evidence="1">
    <location>
        <begin position="66"/>
        <end position="85"/>
    </location>
</feature>